<dbReference type="EMBL" id="CP027792">
    <property type="protein sequence ID" value="AVP58116.1"/>
    <property type="molecule type" value="Genomic_DNA"/>
</dbReference>
<dbReference type="InterPro" id="IPR003736">
    <property type="entry name" value="PAAI_dom"/>
</dbReference>
<proteinExistence type="predicted"/>
<keyword evidence="1" id="KW-0378">Hydrolase</keyword>
<evidence type="ECO:0000313" key="4">
    <source>
        <dbReference type="Proteomes" id="UP000241829"/>
    </source>
</evidence>
<protein>
    <submittedName>
        <fullName evidence="3">PaaI family thioesterase</fullName>
    </submittedName>
</protein>
<gene>
    <name evidence="3" type="ORF">C7H73_10870</name>
</gene>
<dbReference type="CDD" id="cd03443">
    <property type="entry name" value="PaaI_thioesterase"/>
    <property type="match status" value="1"/>
</dbReference>
<evidence type="ECO:0000313" key="3">
    <source>
        <dbReference type="EMBL" id="AVP58116.1"/>
    </source>
</evidence>
<accession>A0A2P1NMA0</accession>
<reference evidence="4" key="1">
    <citation type="submission" date="2018-03" db="EMBL/GenBank/DDBJ databases">
        <title>Genome sequencing of Melaminivora sp. strain SC2-7.</title>
        <authorList>
            <person name="Kim S.-J."/>
            <person name="Heo J."/>
            <person name="Ahn J.-H."/>
            <person name="Kwon S.-W."/>
        </authorList>
    </citation>
    <scope>NUCLEOTIDE SEQUENCE [LARGE SCALE GENOMIC DNA]</scope>
    <source>
        <strain evidence="4">SC2-7</strain>
    </source>
</reference>
<dbReference type="PANTHER" id="PTHR43240">
    <property type="entry name" value="1,4-DIHYDROXY-2-NAPHTHOYL-COA THIOESTERASE 1"/>
    <property type="match status" value="1"/>
</dbReference>
<feature type="domain" description="Thioesterase" evidence="2">
    <location>
        <begin position="40"/>
        <end position="114"/>
    </location>
</feature>
<keyword evidence="4" id="KW-1185">Reference proteome</keyword>
<dbReference type="GO" id="GO:0016289">
    <property type="term" value="F:acyl-CoA hydrolase activity"/>
    <property type="evidence" value="ECO:0007669"/>
    <property type="project" value="UniProtKB-ARBA"/>
</dbReference>
<evidence type="ECO:0000256" key="1">
    <source>
        <dbReference type="ARBA" id="ARBA00022801"/>
    </source>
</evidence>
<dbReference type="AlphaFoldDB" id="A0A2P1NMA0"/>
<dbReference type="Gene3D" id="3.10.129.10">
    <property type="entry name" value="Hotdog Thioesterase"/>
    <property type="match status" value="1"/>
</dbReference>
<dbReference type="OrthoDB" id="4717506at2"/>
<dbReference type="KEGG" id="melm:C7H73_10870"/>
<dbReference type="Pfam" id="PF03061">
    <property type="entry name" value="4HBT"/>
    <property type="match status" value="1"/>
</dbReference>
<dbReference type="SUPFAM" id="SSF54637">
    <property type="entry name" value="Thioesterase/thiol ester dehydrase-isomerase"/>
    <property type="match status" value="1"/>
</dbReference>
<dbReference type="RefSeq" id="WP_106846669.1">
    <property type="nucleotide sequence ID" value="NZ_CP027792.1"/>
</dbReference>
<dbReference type="InterPro" id="IPR029069">
    <property type="entry name" value="HotDog_dom_sf"/>
</dbReference>
<sequence>MLDFGPEVPFVRELGFTLHHMEGGASELRYAPRAQHLNSFGVVHGGASMTLLDVAMAVAARSLQPDMGVVTIEMKTSFLQPARGALVARGRLLHRTRTTAFVEGTVHDAEGRVCSHATGTFRYLHRPEGAADVPAD</sequence>
<dbReference type="Proteomes" id="UP000241829">
    <property type="component" value="Chromosome"/>
</dbReference>
<name>A0A2P1NMA0_9BURK</name>
<dbReference type="InterPro" id="IPR006683">
    <property type="entry name" value="Thioestr_dom"/>
</dbReference>
<dbReference type="NCBIfam" id="TIGR00369">
    <property type="entry name" value="unchar_dom_1"/>
    <property type="match status" value="1"/>
</dbReference>
<organism evidence="3 4">
    <name type="scientific">Pulveribacter suum</name>
    <dbReference type="NCBI Taxonomy" id="2116657"/>
    <lineage>
        <taxon>Bacteria</taxon>
        <taxon>Pseudomonadati</taxon>
        <taxon>Pseudomonadota</taxon>
        <taxon>Betaproteobacteria</taxon>
        <taxon>Burkholderiales</taxon>
        <taxon>Comamonadaceae</taxon>
        <taxon>Pulveribacter</taxon>
    </lineage>
</organism>
<evidence type="ECO:0000259" key="2">
    <source>
        <dbReference type="Pfam" id="PF03061"/>
    </source>
</evidence>